<dbReference type="PANTHER" id="PTHR30469:SF29">
    <property type="entry name" value="BLR2860 PROTEIN"/>
    <property type="match status" value="1"/>
</dbReference>
<comment type="caution">
    <text evidence="5">The sequence shown here is derived from an EMBL/GenBank/DDBJ whole genome shotgun (WGS) entry which is preliminary data.</text>
</comment>
<evidence type="ECO:0000256" key="1">
    <source>
        <dbReference type="ARBA" id="ARBA00009477"/>
    </source>
</evidence>
<accession>A0ABX0VZ60</accession>
<reference evidence="5 6" key="1">
    <citation type="submission" date="2020-03" db="EMBL/GenBank/DDBJ databases">
        <title>Bacterial isolates of synthetic phycosphere.</title>
        <authorList>
            <person name="Fu H."/>
            <person name="Moran M.A."/>
        </authorList>
    </citation>
    <scope>NUCLEOTIDE SEQUENCE [LARGE SCALE GENOMIC DNA]</scope>
    <source>
        <strain evidence="5 6">HF1</strain>
    </source>
</reference>
<evidence type="ECO:0000259" key="3">
    <source>
        <dbReference type="Pfam" id="PF25917"/>
    </source>
</evidence>
<keyword evidence="2" id="KW-0175">Coiled coil</keyword>
<dbReference type="Gene3D" id="1.10.287.470">
    <property type="entry name" value="Helix hairpin bin"/>
    <property type="match status" value="1"/>
</dbReference>
<dbReference type="EMBL" id="JAATOP010000007">
    <property type="protein sequence ID" value="NIY73068.1"/>
    <property type="molecule type" value="Genomic_DNA"/>
</dbReference>
<organism evidence="5 6">
    <name type="scientific">Marivivens donghaensis</name>
    <dbReference type="NCBI Taxonomy" id="1699413"/>
    <lineage>
        <taxon>Bacteria</taxon>
        <taxon>Pseudomonadati</taxon>
        <taxon>Pseudomonadota</taxon>
        <taxon>Alphaproteobacteria</taxon>
        <taxon>Rhodobacterales</taxon>
        <taxon>Paracoccaceae</taxon>
        <taxon>Marivivens group</taxon>
        <taxon>Marivivens</taxon>
    </lineage>
</organism>
<dbReference type="Pfam" id="PF25917">
    <property type="entry name" value="BSH_RND"/>
    <property type="match status" value="1"/>
</dbReference>
<evidence type="ECO:0000313" key="6">
    <source>
        <dbReference type="Proteomes" id="UP000709466"/>
    </source>
</evidence>
<dbReference type="InterPro" id="IPR006143">
    <property type="entry name" value="RND_pump_MFP"/>
</dbReference>
<evidence type="ECO:0000259" key="4">
    <source>
        <dbReference type="Pfam" id="PF25954"/>
    </source>
</evidence>
<dbReference type="PANTHER" id="PTHR30469">
    <property type="entry name" value="MULTIDRUG RESISTANCE PROTEIN MDTA"/>
    <property type="match status" value="1"/>
</dbReference>
<dbReference type="Gene3D" id="2.40.30.170">
    <property type="match status" value="1"/>
</dbReference>
<dbReference type="RefSeq" id="WP_167638452.1">
    <property type="nucleotide sequence ID" value="NZ_JAATOP010000007.1"/>
</dbReference>
<protein>
    <submittedName>
        <fullName evidence="5">Efflux RND transporter periplasmic adaptor subunit</fullName>
    </submittedName>
</protein>
<dbReference type="Pfam" id="PF25954">
    <property type="entry name" value="Beta-barrel_RND_2"/>
    <property type="match status" value="1"/>
</dbReference>
<feature type="domain" description="CusB-like beta-barrel" evidence="4">
    <location>
        <begin position="216"/>
        <end position="283"/>
    </location>
</feature>
<gene>
    <name evidence="5" type="ORF">HCZ30_11565</name>
</gene>
<evidence type="ECO:0000313" key="5">
    <source>
        <dbReference type="EMBL" id="NIY73068.1"/>
    </source>
</evidence>
<comment type="similarity">
    <text evidence="1">Belongs to the membrane fusion protein (MFP) (TC 8.A.1) family.</text>
</comment>
<keyword evidence="6" id="KW-1185">Reference proteome</keyword>
<proteinExistence type="inferred from homology"/>
<name>A0ABX0VZ60_9RHOB</name>
<evidence type="ECO:0000256" key="2">
    <source>
        <dbReference type="SAM" id="Coils"/>
    </source>
</evidence>
<dbReference type="InterPro" id="IPR058625">
    <property type="entry name" value="MdtA-like_BSH"/>
</dbReference>
<dbReference type="Gene3D" id="2.40.420.20">
    <property type="match status" value="1"/>
</dbReference>
<dbReference type="Proteomes" id="UP000709466">
    <property type="component" value="Unassembled WGS sequence"/>
</dbReference>
<dbReference type="Gene3D" id="2.40.50.100">
    <property type="match status" value="1"/>
</dbReference>
<dbReference type="NCBIfam" id="TIGR01730">
    <property type="entry name" value="RND_mfp"/>
    <property type="match status" value="1"/>
</dbReference>
<dbReference type="InterPro" id="IPR058792">
    <property type="entry name" value="Beta-barrel_RND_2"/>
</dbReference>
<sequence length="364" mass="38714">MRILPLMTSALVTAALYFAIAERDQLLAFAQVEEPDEAETEVVEAADTPSLIRVVVQHSVAEAIDNAVILRGQTEAARQVTVRAQTAGQVVSDPLRKGAYVNESDVLCRIDMASREASLAQAEAALSEAELSLSAAEKLNTEGYASETRLRGAEAAVSAARAALDNAERDIRNTEITAPFGGLLETDTAELGTLLSTGGECATIIQLDPIKLVGFLPETEVEQVQVGSRASAELASGLTTEGRVNFIARSADATTRTFRVEIEVPNADLSIRDGQTAEIMIATDGREAHLVPQSALTLNDEGILGLRILKGENVVEFAPVEAVRDTIDGMWVAGLDLEADIIVVGQEYVVEGVTVAPTFREDAL</sequence>
<feature type="coiled-coil region" evidence="2">
    <location>
        <begin position="119"/>
        <end position="177"/>
    </location>
</feature>
<dbReference type="SUPFAM" id="SSF111369">
    <property type="entry name" value="HlyD-like secretion proteins"/>
    <property type="match status" value="1"/>
</dbReference>
<feature type="domain" description="Multidrug resistance protein MdtA-like barrel-sandwich hybrid" evidence="3">
    <location>
        <begin position="78"/>
        <end position="204"/>
    </location>
</feature>